<dbReference type="Proteomes" id="UP000585721">
    <property type="component" value="Unassembled WGS sequence"/>
</dbReference>
<feature type="domain" description="CHAD" evidence="2">
    <location>
        <begin position="16"/>
        <end position="279"/>
    </location>
</feature>
<name>A0A841GNG0_9GAMM</name>
<feature type="region of interest" description="Disordered" evidence="1">
    <location>
        <begin position="1"/>
        <end position="20"/>
    </location>
</feature>
<accession>A0A841GNG0</accession>
<proteinExistence type="predicted"/>
<evidence type="ECO:0000313" key="3">
    <source>
        <dbReference type="EMBL" id="MBB6056002.1"/>
    </source>
</evidence>
<gene>
    <name evidence="3" type="ORF">HNR75_001932</name>
</gene>
<sequence length="279" mass="31878">MAKKSKSRKSSGTAGSKSFSQELSAHFSELSDNASRALERLADSDDPEALHDLRISLRSQRVLLGLFPRCRTLRKQRDHLGMAARLTGLDRDLEVAIGLAESLVNETKTGEQQLSFLTDKLSVSRKKLLTGLQDVRLPLVLSQVDRDWSKKLSNKRKSVLQSAARAQNRKFEKRVLITAADLQMTSPVADWHLLRLQVKRLRYWGEGFASVLTENQCRRIPALIALQQRLGLLHDFCLFESQFQQELILPEPWQQRLEKWQQNALADAAGMLQHLKMRW</sequence>
<dbReference type="SMART" id="SM00880">
    <property type="entry name" value="CHAD"/>
    <property type="match status" value="1"/>
</dbReference>
<keyword evidence="4" id="KW-1185">Reference proteome</keyword>
<evidence type="ECO:0000259" key="2">
    <source>
        <dbReference type="PROSITE" id="PS51708"/>
    </source>
</evidence>
<dbReference type="PANTHER" id="PTHR39339:SF1">
    <property type="entry name" value="CHAD DOMAIN-CONTAINING PROTEIN"/>
    <property type="match status" value="1"/>
</dbReference>
<dbReference type="InterPro" id="IPR038186">
    <property type="entry name" value="CHAD_dom_sf"/>
</dbReference>
<protein>
    <submittedName>
        <fullName evidence="3">CHAD domain-containing protein</fullName>
    </submittedName>
</protein>
<feature type="compositionally biased region" description="Polar residues" evidence="1">
    <location>
        <begin position="10"/>
        <end position="20"/>
    </location>
</feature>
<dbReference type="PANTHER" id="PTHR39339">
    <property type="entry name" value="SLR1444 PROTEIN"/>
    <property type="match status" value="1"/>
</dbReference>
<dbReference type="Gene3D" id="1.40.20.10">
    <property type="entry name" value="CHAD domain"/>
    <property type="match status" value="1"/>
</dbReference>
<dbReference type="AlphaFoldDB" id="A0A841GNG0"/>
<dbReference type="Pfam" id="PF05235">
    <property type="entry name" value="CHAD"/>
    <property type="match status" value="1"/>
</dbReference>
<dbReference type="PROSITE" id="PS51708">
    <property type="entry name" value="CHAD"/>
    <property type="match status" value="1"/>
</dbReference>
<evidence type="ECO:0000313" key="4">
    <source>
        <dbReference type="Proteomes" id="UP000585721"/>
    </source>
</evidence>
<organism evidence="3 4">
    <name type="scientific">Tolumonas osonensis</name>
    <dbReference type="NCBI Taxonomy" id="675874"/>
    <lineage>
        <taxon>Bacteria</taxon>
        <taxon>Pseudomonadati</taxon>
        <taxon>Pseudomonadota</taxon>
        <taxon>Gammaproteobacteria</taxon>
        <taxon>Aeromonadales</taxon>
        <taxon>Aeromonadaceae</taxon>
        <taxon>Tolumonas</taxon>
    </lineage>
</organism>
<comment type="caution">
    <text evidence="3">The sequence shown here is derived from an EMBL/GenBank/DDBJ whole genome shotgun (WGS) entry which is preliminary data.</text>
</comment>
<evidence type="ECO:0000256" key="1">
    <source>
        <dbReference type="SAM" id="MobiDB-lite"/>
    </source>
</evidence>
<dbReference type="InterPro" id="IPR007899">
    <property type="entry name" value="CHAD_dom"/>
</dbReference>
<dbReference type="EMBL" id="JACHGR010000006">
    <property type="protein sequence ID" value="MBB6056002.1"/>
    <property type="molecule type" value="Genomic_DNA"/>
</dbReference>
<dbReference type="RefSeq" id="WP_188026746.1">
    <property type="nucleotide sequence ID" value="NZ_JACHGR010000006.1"/>
</dbReference>
<reference evidence="3 4" key="1">
    <citation type="submission" date="2020-08" db="EMBL/GenBank/DDBJ databases">
        <title>Genomic Encyclopedia of Type Strains, Phase IV (KMG-IV): sequencing the most valuable type-strain genomes for metagenomic binning, comparative biology and taxonomic classification.</title>
        <authorList>
            <person name="Goeker M."/>
        </authorList>
    </citation>
    <scope>NUCLEOTIDE SEQUENCE [LARGE SCALE GENOMIC DNA]</scope>
    <source>
        <strain evidence="3 4">DSM 22975</strain>
    </source>
</reference>